<sequence>MAAEEEQRRNRGTPSHVHPTSRIVAAYHAHESVLTLTQEYTSHSTPHTSPPRLTSTPHLHASLVTPQTADVVPGHLTGPNAVGTEVGHAAKVHAAKVTETALSSGPTAGDQKPSPCPP</sequence>
<name>A0A9P5GT08_9HYPO</name>
<feature type="region of interest" description="Disordered" evidence="1">
    <location>
        <begin position="1"/>
        <end position="20"/>
    </location>
</feature>
<gene>
    <name evidence="2" type="ORF">G7Z17_g13740</name>
</gene>
<feature type="region of interest" description="Disordered" evidence="1">
    <location>
        <begin position="98"/>
        <end position="118"/>
    </location>
</feature>
<evidence type="ECO:0000313" key="2">
    <source>
        <dbReference type="EMBL" id="KAF7531207.1"/>
    </source>
</evidence>
<evidence type="ECO:0000256" key="1">
    <source>
        <dbReference type="SAM" id="MobiDB-lite"/>
    </source>
</evidence>
<organism evidence="2 3">
    <name type="scientific">Cylindrodendrum hubeiense</name>
    <dbReference type="NCBI Taxonomy" id="595255"/>
    <lineage>
        <taxon>Eukaryota</taxon>
        <taxon>Fungi</taxon>
        <taxon>Dikarya</taxon>
        <taxon>Ascomycota</taxon>
        <taxon>Pezizomycotina</taxon>
        <taxon>Sordariomycetes</taxon>
        <taxon>Hypocreomycetidae</taxon>
        <taxon>Hypocreales</taxon>
        <taxon>Nectriaceae</taxon>
        <taxon>Cylindrodendrum</taxon>
    </lineage>
</organism>
<comment type="caution">
    <text evidence="2">The sequence shown here is derived from an EMBL/GenBank/DDBJ whole genome shotgun (WGS) entry which is preliminary data.</text>
</comment>
<proteinExistence type="predicted"/>
<keyword evidence="3" id="KW-1185">Reference proteome</keyword>
<dbReference type="Proteomes" id="UP000722485">
    <property type="component" value="Unassembled WGS sequence"/>
</dbReference>
<dbReference type="AlphaFoldDB" id="A0A9P5GT08"/>
<evidence type="ECO:0000313" key="3">
    <source>
        <dbReference type="Proteomes" id="UP000722485"/>
    </source>
</evidence>
<dbReference type="EMBL" id="JAANBB010001005">
    <property type="protein sequence ID" value="KAF7531207.1"/>
    <property type="molecule type" value="Genomic_DNA"/>
</dbReference>
<protein>
    <submittedName>
        <fullName evidence="2">Uncharacterized protein</fullName>
    </submittedName>
</protein>
<accession>A0A9P5GT08</accession>
<reference evidence="2" key="1">
    <citation type="submission" date="2020-03" db="EMBL/GenBank/DDBJ databases">
        <title>Draft Genome Sequence of Cylindrodendrum hubeiense.</title>
        <authorList>
            <person name="Buettner E."/>
            <person name="Kellner H."/>
        </authorList>
    </citation>
    <scope>NUCLEOTIDE SEQUENCE</scope>
    <source>
        <strain evidence="2">IHI 201604</strain>
    </source>
</reference>